<proteinExistence type="predicted"/>
<evidence type="ECO:0000256" key="1">
    <source>
        <dbReference type="SAM" id="MobiDB-lite"/>
    </source>
</evidence>
<accession>A0A5N7JSY0</accession>
<protein>
    <submittedName>
        <fullName evidence="2">Uncharacterized protein</fullName>
    </submittedName>
</protein>
<dbReference type="RefSeq" id="WP_152749372.1">
    <property type="nucleotide sequence ID" value="NZ_VUBA01000059.1"/>
</dbReference>
<name>A0A5N7JSY0_9PSED</name>
<organism evidence="2 3">
    <name type="scientific">Pseudomonas kitaguniensis</name>
    <dbReference type="NCBI Taxonomy" id="2607908"/>
    <lineage>
        <taxon>Bacteria</taxon>
        <taxon>Pseudomonadati</taxon>
        <taxon>Pseudomonadota</taxon>
        <taxon>Gammaproteobacteria</taxon>
        <taxon>Pseudomonadales</taxon>
        <taxon>Pseudomonadaceae</taxon>
        <taxon>Pseudomonas</taxon>
    </lineage>
</organism>
<sequence length="119" mass="13323">MSEHNNYSDQIQKMSPKKGDLLVVTSPHHLTLEQRKRMADSLTPFADRLGVQVLALEGGATAQLQPNIQGLLDEQKKQTALLEQIAKQQILMIEVLADEQDEQDPDAPPMTYMDGRKVT</sequence>
<feature type="region of interest" description="Disordered" evidence="1">
    <location>
        <begin position="98"/>
        <end position="119"/>
    </location>
</feature>
<feature type="compositionally biased region" description="Polar residues" evidence="1">
    <location>
        <begin position="1"/>
        <end position="13"/>
    </location>
</feature>
<reference evidence="2 3" key="1">
    <citation type="submission" date="2019-09" db="EMBL/GenBank/DDBJ databases">
        <title>The draft genomes of Allium pathogen Pseudomonas sp.</title>
        <authorList>
            <person name="Fujikawa T."/>
            <person name="Sawada H."/>
        </authorList>
    </citation>
    <scope>NUCLEOTIDE SEQUENCE [LARGE SCALE GENOMIC DNA]</scope>
    <source>
        <strain evidence="2 3">MAFF 730085</strain>
    </source>
</reference>
<comment type="caution">
    <text evidence="2">The sequence shown here is derived from an EMBL/GenBank/DDBJ whole genome shotgun (WGS) entry which is preliminary data.</text>
</comment>
<evidence type="ECO:0000313" key="3">
    <source>
        <dbReference type="Proteomes" id="UP000325438"/>
    </source>
</evidence>
<dbReference type="AlphaFoldDB" id="A0A5N7JSY0"/>
<gene>
    <name evidence="2" type="ORF">F0170_11175</name>
</gene>
<evidence type="ECO:0000313" key="2">
    <source>
        <dbReference type="EMBL" id="MPQ84499.1"/>
    </source>
</evidence>
<dbReference type="EMBL" id="VUBA01000059">
    <property type="protein sequence ID" value="MPQ84499.1"/>
    <property type="molecule type" value="Genomic_DNA"/>
</dbReference>
<dbReference type="Proteomes" id="UP000325438">
    <property type="component" value="Unassembled WGS sequence"/>
</dbReference>
<feature type="region of interest" description="Disordered" evidence="1">
    <location>
        <begin position="1"/>
        <end position="20"/>
    </location>
</feature>